<dbReference type="InterPro" id="IPR027387">
    <property type="entry name" value="Cytb/b6-like_sf"/>
</dbReference>
<feature type="transmembrane region" description="Helical" evidence="2">
    <location>
        <begin position="69"/>
        <end position="87"/>
    </location>
</feature>
<dbReference type="PANTHER" id="PTHR19271">
    <property type="entry name" value="CYTOCHROME B"/>
    <property type="match status" value="1"/>
</dbReference>
<name>A0ABV0JX16_9CYAN</name>
<dbReference type="InterPro" id="IPR016174">
    <property type="entry name" value="Di-haem_cyt_TM"/>
</dbReference>
<keyword evidence="5" id="KW-1185">Reference proteome</keyword>
<protein>
    <submittedName>
        <fullName evidence="4">Cytochrome b N-terminal domain-containing protein</fullName>
    </submittedName>
</protein>
<dbReference type="Pfam" id="PF00033">
    <property type="entry name" value="Cytochrome_B"/>
    <property type="match status" value="1"/>
</dbReference>
<dbReference type="PANTHER" id="PTHR19271:SF16">
    <property type="entry name" value="CYTOCHROME B"/>
    <property type="match status" value="1"/>
</dbReference>
<dbReference type="Proteomes" id="UP001442494">
    <property type="component" value="Unassembled WGS sequence"/>
</dbReference>
<gene>
    <name evidence="4" type="ORF">NDI37_26480</name>
</gene>
<dbReference type="PROSITE" id="PS51002">
    <property type="entry name" value="CYTB_NTER"/>
    <property type="match status" value="1"/>
</dbReference>
<dbReference type="InterPro" id="IPR005797">
    <property type="entry name" value="Cyt_b/b6_N"/>
</dbReference>
<keyword evidence="2" id="KW-0472">Membrane</keyword>
<evidence type="ECO:0000313" key="4">
    <source>
        <dbReference type="EMBL" id="MEP0867992.1"/>
    </source>
</evidence>
<dbReference type="SUPFAM" id="SSF81342">
    <property type="entry name" value="Transmembrane di-heme cytochromes"/>
    <property type="match status" value="1"/>
</dbReference>
<reference evidence="4 5" key="1">
    <citation type="submission" date="2022-04" db="EMBL/GenBank/DDBJ databases">
        <title>Positive selection, recombination, and allopatry shape intraspecific diversity of widespread and dominant cyanobacteria.</title>
        <authorList>
            <person name="Wei J."/>
            <person name="Shu W."/>
            <person name="Hu C."/>
        </authorList>
    </citation>
    <scope>NUCLEOTIDE SEQUENCE [LARGE SCALE GENOMIC DNA]</scope>
    <source>
        <strain evidence="4 5">GB2-A5</strain>
    </source>
</reference>
<keyword evidence="2" id="KW-0812">Transmembrane</keyword>
<feature type="transmembrane region" description="Helical" evidence="2">
    <location>
        <begin position="167"/>
        <end position="189"/>
    </location>
</feature>
<feature type="domain" description="Cytochrome b/b6 N-terminal region profile" evidence="3">
    <location>
        <begin position="1"/>
        <end position="196"/>
    </location>
</feature>
<sequence length="228" mass="25060">MNTEKYEFIFRRLATILAVSILTLSLGAAFTGILLAFYYEPSAGGAYESLKNIATEVPNGSLIRDVHDIAGNGVIVVSLIEIVVMFLGRKFTKSWLTGWISVIFFTLNAIALAWTAMILDWSQLGYWRLSIELQTIEAIPFIGSQLRDILTGGGGITTATVEHLYTIHSYILSVSAIAIAITHLGALLVQERQQTRLQMELKAISSTSEPDLTQAEIDSNSLTFTNKN</sequence>
<organism evidence="4 5">
    <name type="scientific">Funiculus sociatus GB2-A5</name>
    <dbReference type="NCBI Taxonomy" id="2933946"/>
    <lineage>
        <taxon>Bacteria</taxon>
        <taxon>Bacillati</taxon>
        <taxon>Cyanobacteriota</taxon>
        <taxon>Cyanophyceae</taxon>
        <taxon>Coleofasciculales</taxon>
        <taxon>Coleofasciculaceae</taxon>
        <taxon>Funiculus</taxon>
    </lineage>
</organism>
<dbReference type="Gene3D" id="1.20.810.10">
    <property type="entry name" value="Cytochrome Bc1 Complex, Chain C"/>
    <property type="match status" value="1"/>
</dbReference>
<feature type="transmembrane region" description="Helical" evidence="2">
    <location>
        <begin position="99"/>
        <end position="119"/>
    </location>
</feature>
<feature type="transmembrane region" description="Helical" evidence="2">
    <location>
        <begin position="12"/>
        <end position="39"/>
    </location>
</feature>
<comment type="caution">
    <text evidence="4">The sequence shown here is derived from an EMBL/GenBank/DDBJ whole genome shotgun (WGS) entry which is preliminary data.</text>
</comment>
<evidence type="ECO:0000313" key="5">
    <source>
        <dbReference type="Proteomes" id="UP001442494"/>
    </source>
</evidence>
<dbReference type="EMBL" id="JAMPKK010000101">
    <property type="protein sequence ID" value="MEP0867992.1"/>
    <property type="molecule type" value="Genomic_DNA"/>
</dbReference>
<keyword evidence="2" id="KW-1133">Transmembrane helix</keyword>
<proteinExistence type="predicted"/>
<evidence type="ECO:0000256" key="1">
    <source>
        <dbReference type="ARBA" id="ARBA00022531"/>
    </source>
</evidence>
<evidence type="ECO:0000256" key="2">
    <source>
        <dbReference type="SAM" id="Phobius"/>
    </source>
</evidence>
<accession>A0ABV0JX16</accession>
<keyword evidence="1" id="KW-0602">Photosynthesis</keyword>
<dbReference type="RefSeq" id="WP_190424927.1">
    <property type="nucleotide sequence ID" value="NZ_JAMPKK010000101.1"/>
</dbReference>
<evidence type="ECO:0000259" key="3">
    <source>
        <dbReference type="PROSITE" id="PS51002"/>
    </source>
</evidence>